<accession>A0A1L2ZLP1</accession>
<dbReference type="Proteomes" id="UP000580797">
    <property type="component" value="Unassembled WGS sequence"/>
</dbReference>
<dbReference type="PANTHER" id="PTHR30055">
    <property type="entry name" value="HTH-TYPE TRANSCRIPTIONAL REGULATOR RUTR"/>
    <property type="match status" value="1"/>
</dbReference>
<keyword evidence="2 4" id="KW-0238">DNA-binding</keyword>
<dbReference type="InterPro" id="IPR050109">
    <property type="entry name" value="HTH-type_TetR-like_transc_reg"/>
</dbReference>
<feature type="DNA-binding region" description="H-T-H motif" evidence="4">
    <location>
        <begin position="42"/>
        <end position="61"/>
    </location>
</feature>
<evidence type="ECO:0000313" key="7">
    <source>
        <dbReference type="EMBL" id="MBB5511908.1"/>
    </source>
</evidence>
<evidence type="ECO:0000259" key="5">
    <source>
        <dbReference type="PROSITE" id="PS50977"/>
    </source>
</evidence>
<keyword evidence="8" id="KW-1185">Reference proteome</keyword>
<keyword evidence="1" id="KW-0805">Transcription regulation</keyword>
<evidence type="ECO:0000256" key="4">
    <source>
        <dbReference type="PROSITE-ProRule" id="PRU00335"/>
    </source>
</evidence>
<dbReference type="GO" id="GO:0000976">
    <property type="term" value="F:transcription cis-regulatory region binding"/>
    <property type="evidence" value="ECO:0007669"/>
    <property type="project" value="TreeGrafter"/>
</dbReference>
<dbReference type="EMBL" id="CP018135">
    <property type="protein sequence ID" value="APF40119.1"/>
    <property type="molecule type" value="Genomic_DNA"/>
</dbReference>
<dbReference type="Pfam" id="PF00440">
    <property type="entry name" value="TetR_N"/>
    <property type="match status" value="1"/>
</dbReference>
<evidence type="ECO:0000256" key="2">
    <source>
        <dbReference type="ARBA" id="ARBA00023125"/>
    </source>
</evidence>
<dbReference type="SUPFAM" id="SSF46689">
    <property type="entry name" value="Homeodomain-like"/>
    <property type="match status" value="1"/>
</dbReference>
<dbReference type="PANTHER" id="PTHR30055:SF234">
    <property type="entry name" value="HTH-TYPE TRANSCRIPTIONAL REGULATOR BETI"/>
    <property type="match status" value="1"/>
</dbReference>
<proteinExistence type="predicted"/>
<dbReference type="STRING" id="556325.BHE16_02750"/>
<evidence type="ECO:0000256" key="1">
    <source>
        <dbReference type="ARBA" id="ARBA00023015"/>
    </source>
</evidence>
<name>A0A1L2ZLP1_9MICC</name>
<dbReference type="OrthoDB" id="956698at2"/>
<dbReference type="Gene3D" id="1.10.357.10">
    <property type="entry name" value="Tetracycline Repressor, domain 2"/>
    <property type="match status" value="1"/>
</dbReference>
<dbReference type="RefSeq" id="WP_071893597.1">
    <property type="nucleotide sequence ID" value="NZ_BAAARH010000003.1"/>
</dbReference>
<keyword evidence="3" id="KW-0804">Transcription</keyword>
<dbReference type="PRINTS" id="PR00455">
    <property type="entry name" value="HTHTETR"/>
</dbReference>
<dbReference type="InterPro" id="IPR001647">
    <property type="entry name" value="HTH_TetR"/>
</dbReference>
<dbReference type="KEGG" id="nae:BHE16_02750"/>
<dbReference type="EMBL" id="JACHDR010000001">
    <property type="protein sequence ID" value="MBB5511908.1"/>
    <property type="molecule type" value="Genomic_DNA"/>
</dbReference>
<sequence length="210" mass="23220">MSPSKSSEQPLGLRERRRLQTENEIHEAAITLFEQKGVAATTVQDIADAAGISSRTFFRYFASKEQAALPGQRRMVDAMASVDFSNVQSTSDLLRIMANVAESVMLSENQPSAGEHRRIARLLATEGDMRSLAAAQEQYLGKVLRESLERNLPNYDAASLLLVAEISLALWRTSWMRWGELSAEDVIVEPIVVFRECRATLDGMLGGTTS</sequence>
<dbReference type="AlphaFoldDB" id="A0A1L2ZLP1"/>
<reference evidence="7 9" key="2">
    <citation type="submission" date="2020-08" db="EMBL/GenBank/DDBJ databases">
        <title>Sequencing the genomes of 1000 actinobacteria strains.</title>
        <authorList>
            <person name="Klenk H.-P."/>
        </authorList>
    </citation>
    <scope>NUCLEOTIDE SEQUENCE [LARGE SCALE GENOMIC DNA]</scope>
    <source>
        <strain evidence="7 9">DSM 105783</strain>
    </source>
</reference>
<gene>
    <name evidence="6" type="ORF">BHE16_02750</name>
    <name evidence="7" type="ORF">HD598_000595</name>
</gene>
<evidence type="ECO:0000313" key="6">
    <source>
        <dbReference type="EMBL" id="APF40119.1"/>
    </source>
</evidence>
<protein>
    <submittedName>
        <fullName evidence="7">AcrR family transcriptional regulator</fullName>
    </submittedName>
</protein>
<dbReference type="Proteomes" id="UP000183530">
    <property type="component" value="Chromosome"/>
</dbReference>
<evidence type="ECO:0000256" key="3">
    <source>
        <dbReference type="ARBA" id="ARBA00023163"/>
    </source>
</evidence>
<dbReference type="GO" id="GO:0003700">
    <property type="term" value="F:DNA-binding transcription factor activity"/>
    <property type="evidence" value="ECO:0007669"/>
    <property type="project" value="TreeGrafter"/>
</dbReference>
<feature type="domain" description="HTH tetR-type" evidence="5">
    <location>
        <begin position="19"/>
        <end position="79"/>
    </location>
</feature>
<organism evidence="6 8">
    <name type="scientific">Neomicrococcus aestuarii</name>
    <dbReference type="NCBI Taxonomy" id="556325"/>
    <lineage>
        <taxon>Bacteria</taxon>
        <taxon>Bacillati</taxon>
        <taxon>Actinomycetota</taxon>
        <taxon>Actinomycetes</taxon>
        <taxon>Micrococcales</taxon>
        <taxon>Micrococcaceae</taxon>
        <taxon>Neomicrococcus</taxon>
    </lineage>
</organism>
<evidence type="ECO:0000313" key="8">
    <source>
        <dbReference type="Proteomes" id="UP000183530"/>
    </source>
</evidence>
<dbReference type="PROSITE" id="PS50977">
    <property type="entry name" value="HTH_TETR_2"/>
    <property type="match status" value="1"/>
</dbReference>
<evidence type="ECO:0000313" key="9">
    <source>
        <dbReference type="Proteomes" id="UP000580797"/>
    </source>
</evidence>
<reference evidence="6 8" key="1">
    <citation type="submission" date="2016-11" db="EMBL/GenBank/DDBJ databases">
        <title>Genome sequencing of Zhihengliuella aestuarii B18 antagonistic to Plasmodiophora brassicae.</title>
        <authorList>
            <person name="Luo Y."/>
        </authorList>
    </citation>
    <scope>NUCLEOTIDE SEQUENCE [LARGE SCALE GENOMIC DNA]</scope>
    <source>
        <strain evidence="6 8">B18</strain>
    </source>
</reference>
<dbReference type="InterPro" id="IPR009057">
    <property type="entry name" value="Homeodomain-like_sf"/>
</dbReference>